<evidence type="ECO:0000259" key="1">
    <source>
        <dbReference type="Pfam" id="PF00248"/>
    </source>
</evidence>
<protein>
    <submittedName>
        <fullName evidence="2">Putative oxidoreductase, aryl-alcohol dehydrogenase like protein</fullName>
    </submittedName>
</protein>
<dbReference type="Gene3D" id="3.20.20.100">
    <property type="entry name" value="NADP-dependent oxidoreductase domain"/>
    <property type="match status" value="1"/>
</dbReference>
<evidence type="ECO:0000313" key="2">
    <source>
        <dbReference type="EMBL" id="AIF83145.1"/>
    </source>
</evidence>
<dbReference type="SUPFAM" id="SSF51430">
    <property type="entry name" value="NAD(P)-linked oxidoreductase"/>
    <property type="match status" value="1"/>
</dbReference>
<dbReference type="PANTHER" id="PTHR43147">
    <property type="entry name" value="PROTEIN TAS"/>
    <property type="match status" value="1"/>
</dbReference>
<dbReference type="eggNOG" id="arCOG01617">
    <property type="taxonomic scope" value="Archaea"/>
</dbReference>
<dbReference type="InterPro" id="IPR020471">
    <property type="entry name" value="AKR"/>
</dbReference>
<feature type="domain" description="NADP-dependent oxidoreductase" evidence="1">
    <location>
        <begin position="28"/>
        <end position="328"/>
    </location>
</feature>
<reference evidence="2 3" key="1">
    <citation type="journal article" date="2014" name="PLoS ONE">
        <title>Genome Sequence of Candidatus Nitrososphaera evergladensis from Group I.1b Enriched from Everglades Soil Reveals Novel Genomic Features of the Ammonia-Oxidizing Archaea.</title>
        <authorList>
            <person name="Zhalnina K.V."/>
            <person name="Dias R."/>
            <person name="Leonard M.T."/>
            <person name="Dorr de Quadros P."/>
            <person name="Camargo F.A."/>
            <person name="Drew J.C."/>
            <person name="Farmerie W.G."/>
            <person name="Daroub S.H."/>
            <person name="Triplett E.W."/>
        </authorList>
    </citation>
    <scope>NUCLEOTIDE SEQUENCE [LARGE SCALE GENOMIC DNA]</scope>
    <source>
        <strain evidence="2 3">SR1</strain>
    </source>
</reference>
<name>A0A075MPU2_9ARCH</name>
<dbReference type="EMBL" id="CP007174">
    <property type="protein sequence ID" value="AIF83145.1"/>
    <property type="molecule type" value="Genomic_DNA"/>
</dbReference>
<dbReference type="InterPro" id="IPR036812">
    <property type="entry name" value="NAD(P)_OxRdtase_dom_sf"/>
</dbReference>
<dbReference type="KEGG" id="nev:NTE_01072"/>
<dbReference type="PANTHER" id="PTHR43147:SF2">
    <property type="entry name" value="NADP-DEPENDENT OXIDOREDUCTASE DOMAIN-CONTAINING PROTEIN"/>
    <property type="match status" value="1"/>
</dbReference>
<dbReference type="GO" id="GO:0016491">
    <property type="term" value="F:oxidoreductase activity"/>
    <property type="evidence" value="ECO:0007669"/>
    <property type="project" value="InterPro"/>
</dbReference>
<gene>
    <name evidence="2" type="ORF">NTE_01072</name>
</gene>
<accession>A0A075MPU2</accession>
<dbReference type="Proteomes" id="UP000028194">
    <property type="component" value="Chromosome"/>
</dbReference>
<dbReference type="PRINTS" id="PR00069">
    <property type="entry name" value="ALDKETRDTASE"/>
</dbReference>
<dbReference type="STRING" id="1459636.NTE_01072"/>
<sequence>MQIIYINCVPSDTKGVETAALGDLKVCRILNGMWQVAGGHGRIEQKRAIDEMMAYHDSGFTSWDLADIYGPAEDFIGDFRKRLAEEKGAGELAKMQAFTKFVPEPARMTKAVVEQAIERSRRRMGVESIDLVQFHWWDYANPAWLDALVHLSELRDAGKIRNVGLTNFDTDHMQDMADAGIRIASNQVQYSIIDQRPQVKMQEFCKKNNVVIFAYGTMCGGLLSEKYLGKSEPSSAQLDTLSLRKYKKMIDAWGGWKLFQELLTALKQVATKYNASIANVTARYILDRPAVAGVIIGARLGIAEHRQDNARVFELRLDEEDREKIEAVTARSRNLFELIGDCGDEYRY</sequence>
<dbReference type="Pfam" id="PF00248">
    <property type="entry name" value="Aldo_ket_red"/>
    <property type="match status" value="1"/>
</dbReference>
<organism evidence="2 3">
    <name type="scientific">Candidatus Nitrososphaera evergladensis SR1</name>
    <dbReference type="NCBI Taxonomy" id="1459636"/>
    <lineage>
        <taxon>Archaea</taxon>
        <taxon>Nitrososphaerota</taxon>
        <taxon>Nitrososphaeria</taxon>
        <taxon>Nitrososphaerales</taxon>
        <taxon>Nitrososphaeraceae</taxon>
        <taxon>Nitrososphaera</taxon>
    </lineage>
</organism>
<dbReference type="CDD" id="cd19101">
    <property type="entry name" value="AKR_unchar"/>
    <property type="match status" value="1"/>
</dbReference>
<dbReference type="AlphaFoldDB" id="A0A075MPU2"/>
<proteinExistence type="predicted"/>
<dbReference type="InterPro" id="IPR023210">
    <property type="entry name" value="NADP_OxRdtase_dom"/>
</dbReference>
<dbReference type="HOGENOM" id="CLU_023205_4_0_2"/>
<keyword evidence="3" id="KW-1185">Reference proteome</keyword>
<evidence type="ECO:0000313" key="3">
    <source>
        <dbReference type="Proteomes" id="UP000028194"/>
    </source>
</evidence>